<dbReference type="Gene3D" id="3.80.10.10">
    <property type="entry name" value="Ribonuclease Inhibitor"/>
    <property type="match status" value="5"/>
</dbReference>
<evidence type="ECO:0000256" key="6">
    <source>
        <dbReference type="ARBA" id="ARBA00022553"/>
    </source>
</evidence>
<dbReference type="InterPro" id="IPR008271">
    <property type="entry name" value="Ser/Thr_kinase_AS"/>
</dbReference>
<evidence type="ECO:0000256" key="15">
    <source>
        <dbReference type="ARBA" id="ARBA00022989"/>
    </source>
</evidence>
<name>A0AAD2AAP9_9LAMI</name>
<protein>
    <recommendedName>
        <fullName evidence="3">non-specific serine/threonine protein kinase</fullName>
        <ecNumber evidence="3">2.7.11.1</ecNumber>
    </recommendedName>
</protein>
<dbReference type="SMART" id="SM00369">
    <property type="entry name" value="LRR_TYP"/>
    <property type="match status" value="10"/>
</dbReference>
<keyword evidence="7" id="KW-0433">Leucine-rich repeat</keyword>
<dbReference type="Proteomes" id="UP000834106">
    <property type="component" value="Chromosome 21"/>
</dbReference>
<keyword evidence="8" id="KW-0808">Transferase</keyword>
<dbReference type="EC" id="2.7.11.1" evidence="3"/>
<dbReference type="PANTHER" id="PTHR27008:SF602">
    <property type="entry name" value="LRR RECEPTOR-LIKE SERINE_THREONINE-PROTEIN KINASE EFR"/>
    <property type="match status" value="1"/>
</dbReference>
<dbReference type="PANTHER" id="PTHR27008">
    <property type="entry name" value="OS04G0122200 PROTEIN"/>
    <property type="match status" value="1"/>
</dbReference>
<dbReference type="FunFam" id="1.10.510.10:FF:000358">
    <property type="entry name" value="Putative leucine-rich repeat receptor-like serine/threonine-protein kinase"/>
    <property type="match status" value="1"/>
</dbReference>
<keyword evidence="24" id="KW-1185">Reference proteome</keyword>
<proteinExistence type="inferred from homology"/>
<dbReference type="InterPro" id="IPR001245">
    <property type="entry name" value="Ser-Thr/Tyr_kinase_cat_dom"/>
</dbReference>
<dbReference type="Pfam" id="PF13855">
    <property type="entry name" value="LRR_8"/>
    <property type="match status" value="3"/>
</dbReference>
<feature type="domain" description="Protein kinase" evidence="22">
    <location>
        <begin position="773"/>
        <end position="1048"/>
    </location>
</feature>
<dbReference type="GO" id="GO:0051707">
    <property type="term" value="P:response to other organism"/>
    <property type="evidence" value="ECO:0007669"/>
    <property type="project" value="UniProtKB-ARBA"/>
</dbReference>
<dbReference type="InterPro" id="IPR017441">
    <property type="entry name" value="Protein_kinase_ATP_BS"/>
</dbReference>
<dbReference type="InterPro" id="IPR000719">
    <property type="entry name" value="Prot_kinase_dom"/>
</dbReference>
<dbReference type="GO" id="GO:0005524">
    <property type="term" value="F:ATP binding"/>
    <property type="evidence" value="ECO:0007669"/>
    <property type="project" value="UniProtKB-UniRule"/>
</dbReference>
<keyword evidence="11" id="KW-0677">Repeat</keyword>
<keyword evidence="5" id="KW-0723">Serine/threonine-protein kinase</keyword>
<dbReference type="SUPFAM" id="SSF56112">
    <property type="entry name" value="Protein kinase-like (PK-like)"/>
    <property type="match status" value="1"/>
</dbReference>
<keyword evidence="18" id="KW-0325">Glycoprotein</keyword>
<sequence length="1055" mass="116408">MGRIYFLISFAIVLMSYNLAFLTRTIAGVNADQSALLSLKKTITIDPKQLTVKNWSINASVCSWIGVTCNSRHHRVAELNLANMGLTGSIPPQLGNLSFLIYLNLSGNRFHGKLPGELAHLRRLKFMDFSVNDFSGGIPSSLGLLPNLEQLIIANNSFEGAIPSSLCNLSRLEILNMDFNSLQEQIPLDIGNLGSLKILSMKSNRISGFLPRSISQISSLEIMDLTKNFLSGNIPEDVCHNVTKLRFLLLASNSLNGPIPLDISECTELKVLALQSNNLKGLIPRQIGNLTMLKVLYLDNNILEGFIPQELGYLQGLEELNLASSNLRGSIPDSLFNISRLRKLNLVSNSLSGSLPSSIGNNMPNLEILFIDLNNLTGPIPDSISNSSKLMFLDLSGNQFTGPIPGSLGNLRFLQSLSLSENNLEADQELSFITSLTRCRYLREISVGLNPLNGILPESIGNISNLDFFEASYCELKGGIPKQISNLSNLILISLSHNDLSGFIPYEFNGLQQLQGLYCQFNNIGGIIPTSLCHLPNLFALSLVGNQILGALPECIGNVTSLRHLFLGSNKLTSSIPASLWNLKNILYFNLTSNLLNGSLPPEVARLQAAIQLDLSQNQFSGHIPSTITEMPNLINLSLADNKFEGNIPDSMGKLISLEILDLSNNSLTGMIPKSLEALQHLMYFNVSFNKFSGEIPSGGPFENFTYLSFMSNEAICGKPQFHVQPCRAVTLVIILLWLRYRRRQVQGQADSIPANMLQRISFYQLQQATDGFNDRNLLGKGSFGSVFKGSFTDGTIVAIKVFHLQMEGAFKSFEIECEVLRNLRHRNLTKVISSCSNLDFKALVLEYMPNGSLEEWLHSDGHSLDIIQRLNIITDVAHAIGYLHHGYSTPVVHCDLKPSNVLLDHNLVGHVSDFGIAKLLGEEETIWHTTTLATFGYMAPEYGAEGIVTTRCDVYSYGIMLMETFTSRRPTDEMFSEGSSLRNWVTNSVPNAIDQVVDTNLLSAEETHISEKIKCISSIMNMAVNCSAESPENRPSMKDVVSSLEKIKVQLLKY</sequence>
<dbReference type="FunFam" id="3.80.10.10:FF:000383">
    <property type="entry name" value="Leucine-rich repeat receptor protein kinase EMS1"/>
    <property type="match status" value="1"/>
</dbReference>
<keyword evidence="6" id="KW-0597">Phosphoprotein</keyword>
<keyword evidence="13" id="KW-0418">Kinase</keyword>
<dbReference type="Pfam" id="PF00560">
    <property type="entry name" value="LRR_1"/>
    <property type="match status" value="7"/>
</dbReference>
<evidence type="ECO:0000256" key="19">
    <source>
        <dbReference type="ARBA" id="ARBA00047899"/>
    </source>
</evidence>
<evidence type="ECO:0000313" key="23">
    <source>
        <dbReference type="EMBL" id="CAI9784718.1"/>
    </source>
</evidence>
<dbReference type="PROSITE" id="PS00107">
    <property type="entry name" value="PROTEIN_KINASE_ATP"/>
    <property type="match status" value="1"/>
</dbReference>
<evidence type="ECO:0000256" key="16">
    <source>
        <dbReference type="ARBA" id="ARBA00023136"/>
    </source>
</evidence>
<dbReference type="GO" id="GO:0005886">
    <property type="term" value="C:plasma membrane"/>
    <property type="evidence" value="ECO:0007669"/>
    <property type="project" value="UniProtKB-SubCell"/>
</dbReference>
<evidence type="ECO:0000256" key="10">
    <source>
        <dbReference type="ARBA" id="ARBA00022729"/>
    </source>
</evidence>
<dbReference type="PROSITE" id="PS00108">
    <property type="entry name" value="PROTEIN_KINASE_ST"/>
    <property type="match status" value="1"/>
</dbReference>
<evidence type="ECO:0000256" key="18">
    <source>
        <dbReference type="ARBA" id="ARBA00023180"/>
    </source>
</evidence>
<keyword evidence="12 21" id="KW-0547">Nucleotide-binding</keyword>
<evidence type="ECO:0000256" key="21">
    <source>
        <dbReference type="PROSITE-ProRule" id="PRU10141"/>
    </source>
</evidence>
<comment type="catalytic activity">
    <reaction evidence="20">
        <text>L-seryl-[protein] + ATP = O-phospho-L-seryl-[protein] + ADP + H(+)</text>
        <dbReference type="Rhea" id="RHEA:17989"/>
        <dbReference type="Rhea" id="RHEA-COMP:9863"/>
        <dbReference type="Rhea" id="RHEA-COMP:11604"/>
        <dbReference type="ChEBI" id="CHEBI:15378"/>
        <dbReference type="ChEBI" id="CHEBI:29999"/>
        <dbReference type="ChEBI" id="CHEBI:30616"/>
        <dbReference type="ChEBI" id="CHEBI:83421"/>
        <dbReference type="ChEBI" id="CHEBI:456216"/>
        <dbReference type="EC" id="2.7.11.1"/>
    </reaction>
</comment>
<dbReference type="FunFam" id="3.80.10.10:FF:000129">
    <property type="entry name" value="Leucine-rich repeat receptor-like kinase"/>
    <property type="match status" value="1"/>
</dbReference>
<comment type="subcellular location">
    <subcellularLocation>
        <location evidence="1">Cell membrane</location>
        <topology evidence="1">Single-pass membrane protein</topology>
    </subcellularLocation>
</comment>
<feature type="binding site" evidence="21">
    <location>
        <position position="801"/>
    </location>
    <ligand>
        <name>ATP</name>
        <dbReference type="ChEBI" id="CHEBI:30616"/>
    </ligand>
</feature>
<dbReference type="FunFam" id="3.80.10.10:FF:000095">
    <property type="entry name" value="LRR receptor-like serine/threonine-protein kinase GSO1"/>
    <property type="match status" value="2"/>
</dbReference>
<evidence type="ECO:0000256" key="8">
    <source>
        <dbReference type="ARBA" id="ARBA00022679"/>
    </source>
</evidence>
<keyword evidence="4" id="KW-1003">Cell membrane</keyword>
<reference evidence="23" key="1">
    <citation type="submission" date="2023-05" db="EMBL/GenBank/DDBJ databases">
        <authorList>
            <person name="Huff M."/>
        </authorList>
    </citation>
    <scope>NUCLEOTIDE SEQUENCE</scope>
</reference>
<dbReference type="InterPro" id="IPR001611">
    <property type="entry name" value="Leu-rich_rpt"/>
</dbReference>
<evidence type="ECO:0000256" key="20">
    <source>
        <dbReference type="ARBA" id="ARBA00048679"/>
    </source>
</evidence>
<dbReference type="InterPro" id="IPR003591">
    <property type="entry name" value="Leu-rich_rpt_typical-subtyp"/>
</dbReference>
<dbReference type="Gene3D" id="3.30.200.20">
    <property type="entry name" value="Phosphorylase Kinase, domain 1"/>
    <property type="match status" value="1"/>
</dbReference>
<dbReference type="SUPFAM" id="SSF52047">
    <property type="entry name" value="RNI-like"/>
    <property type="match status" value="2"/>
</dbReference>
<gene>
    <name evidence="23" type="ORF">FPE_LOCUS32148</name>
</gene>
<dbReference type="InterPro" id="IPR032675">
    <property type="entry name" value="LRR_dom_sf"/>
</dbReference>
<organism evidence="23 24">
    <name type="scientific">Fraxinus pennsylvanica</name>
    <dbReference type="NCBI Taxonomy" id="56036"/>
    <lineage>
        <taxon>Eukaryota</taxon>
        <taxon>Viridiplantae</taxon>
        <taxon>Streptophyta</taxon>
        <taxon>Embryophyta</taxon>
        <taxon>Tracheophyta</taxon>
        <taxon>Spermatophyta</taxon>
        <taxon>Magnoliopsida</taxon>
        <taxon>eudicotyledons</taxon>
        <taxon>Gunneridae</taxon>
        <taxon>Pentapetalae</taxon>
        <taxon>asterids</taxon>
        <taxon>lamiids</taxon>
        <taxon>Lamiales</taxon>
        <taxon>Oleaceae</taxon>
        <taxon>Oleeae</taxon>
        <taxon>Fraxinus</taxon>
    </lineage>
</organism>
<dbReference type="PROSITE" id="PS50011">
    <property type="entry name" value="PROTEIN_KINASE_DOM"/>
    <property type="match status" value="1"/>
</dbReference>
<keyword evidence="10" id="KW-0732">Signal</keyword>
<dbReference type="FunFam" id="3.30.200.20:FF:000661">
    <property type="entry name" value="Serine-threonine protein kinase plant-type"/>
    <property type="match status" value="1"/>
</dbReference>
<evidence type="ECO:0000256" key="4">
    <source>
        <dbReference type="ARBA" id="ARBA00022475"/>
    </source>
</evidence>
<evidence type="ECO:0000256" key="2">
    <source>
        <dbReference type="ARBA" id="ARBA00008684"/>
    </source>
</evidence>
<evidence type="ECO:0000256" key="7">
    <source>
        <dbReference type="ARBA" id="ARBA00022614"/>
    </source>
</evidence>
<dbReference type="GO" id="GO:0004674">
    <property type="term" value="F:protein serine/threonine kinase activity"/>
    <property type="evidence" value="ECO:0007669"/>
    <property type="project" value="UniProtKB-KW"/>
</dbReference>
<evidence type="ECO:0000256" key="13">
    <source>
        <dbReference type="ARBA" id="ARBA00022777"/>
    </source>
</evidence>
<comment type="catalytic activity">
    <reaction evidence="19">
        <text>L-threonyl-[protein] + ATP = O-phospho-L-threonyl-[protein] + ADP + H(+)</text>
        <dbReference type="Rhea" id="RHEA:46608"/>
        <dbReference type="Rhea" id="RHEA-COMP:11060"/>
        <dbReference type="Rhea" id="RHEA-COMP:11605"/>
        <dbReference type="ChEBI" id="CHEBI:15378"/>
        <dbReference type="ChEBI" id="CHEBI:30013"/>
        <dbReference type="ChEBI" id="CHEBI:30616"/>
        <dbReference type="ChEBI" id="CHEBI:61977"/>
        <dbReference type="ChEBI" id="CHEBI:456216"/>
        <dbReference type="EC" id="2.7.11.1"/>
    </reaction>
</comment>
<evidence type="ECO:0000256" key="12">
    <source>
        <dbReference type="ARBA" id="ARBA00022741"/>
    </source>
</evidence>
<dbReference type="InterPro" id="IPR051809">
    <property type="entry name" value="Plant_receptor-like_S/T_kinase"/>
</dbReference>
<evidence type="ECO:0000256" key="5">
    <source>
        <dbReference type="ARBA" id="ARBA00022527"/>
    </source>
</evidence>
<evidence type="ECO:0000256" key="1">
    <source>
        <dbReference type="ARBA" id="ARBA00004162"/>
    </source>
</evidence>
<dbReference type="Gene3D" id="1.10.510.10">
    <property type="entry name" value="Transferase(Phosphotransferase) domain 1"/>
    <property type="match status" value="1"/>
</dbReference>
<dbReference type="SMART" id="SM00220">
    <property type="entry name" value="S_TKc"/>
    <property type="match status" value="1"/>
</dbReference>
<accession>A0AAD2AAP9</accession>
<comment type="similarity">
    <text evidence="2">Belongs to the protein kinase superfamily. Ser/Thr protein kinase family.</text>
</comment>
<keyword evidence="14 21" id="KW-0067">ATP-binding</keyword>
<evidence type="ECO:0000256" key="17">
    <source>
        <dbReference type="ARBA" id="ARBA00023170"/>
    </source>
</evidence>
<keyword evidence="15" id="KW-1133">Transmembrane helix</keyword>
<keyword evidence="9" id="KW-0812">Transmembrane</keyword>
<dbReference type="EMBL" id="OU503056">
    <property type="protein sequence ID" value="CAI9784718.1"/>
    <property type="molecule type" value="Genomic_DNA"/>
</dbReference>
<evidence type="ECO:0000256" key="9">
    <source>
        <dbReference type="ARBA" id="ARBA00022692"/>
    </source>
</evidence>
<evidence type="ECO:0000256" key="11">
    <source>
        <dbReference type="ARBA" id="ARBA00022737"/>
    </source>
</evidence>
<evidence type="ECO:0000256" key="14">
    <source>
        <dbReference type="ARBA" id="ARBA00022840"/>
    </source>
</evidence>
<dbReference type="GO" id="GO:0006952">
    <property type="term" value="P:defense response"/>
    <property type="evidence" value="ECO:0007669"/>
    <property type="project" value="UniProtKB-ARBA"/>
</dbReference>
<evidence type="ECO:0000259" key="22">
    <source>
        <dbReference type="PROSITE" id="PS50011"/>
    </source>
</evidence>
<evidence type="ECO:0000256" key="3">
    <source>
        <dbReference type="ARBA" id="ARBA00012513"/>
    </source>
</evidence>
<dbReference type="AlphaFoldDB" id="A0AAD2AAP9"/>
<keyword evidence="17" id="KW-0675">Receptor</keyword>
<dbReference type="Pfam" id="PF08263">
    <property type="entry name" value="LRRNT_2"/>
    <property type="match status" value="1"/>
</dbReference>
<dbReference type="InterPro" id="IPR011009">
    <property type="entry name" value="Kinase-like_dom_sf"/>
</dbReference>
<keyword evidence="16" id="KW-0472">Membrane</keyword>
<dbReference type="InterPro" id="IPR013210">
    <property type="entry name" value="LRR_N_plant-typ"/>
</dbReference>
<evidence type="ECO:0000313" key="24">
    <source>
        <dbReference type="Proteomes" id="UP000834106"/>
    </source>
</evidence>
<dbReference type="Pfam" id="PF07714">
    <property type="entry name" value="PK_Tyr_Ser-Thr"/>
    <property type="match status" value="1"/>
</dbReference>